<dbReference type="InterPro" id="IPR012655">
    <property type="entry name" value="YrzI"/>
</dbReference>
<organism evidence="1 2">
    <name type="scientific">Rossellomorea vietnamensis</name>
    <dbReference type="NCBI Taxonomy" id="218284"/>
    <lineage>
        <taxon>Bacteria</taxon>
        <taxon>Bacillati</taxon>
        <taxon>Bacillota</taxon>
        <taxon>Bacilli</taxon>
        <taxon>Bacillales</taxon>
        <taxon>Bacillaceae</taxon>
        <taxon>Rossellomorea</taxon>
    </lineage>
</organism>
<reference evidence="1 2" key="1">
    <citation type="submission" date="2019-08" db="EMBL/GenBank/DDBJ databases">
        <title>Bacillus genomes from the desert of Cuatro Cienegas, Coahuila.</title>
        <authorList>
            <person name="Olmedo-Alvarez G."/>
        </authorList>
    </citation>
    <scope>NUCLEOTIDE SEQUENCE [LARGE SCALE GENOMIC DNA]</scope>
    <source>
        <strain evidence="1 2">CH128b_4D</strain>
    </source>
</reference>
<accession>A0A5D4MHN6</accession>
<evidence type="ECO:0000313" key="2">
    <source>
        <dbReference type="Proteomes" id="UP000325182"/>
    </source>
</evidence>
<sequence>MTLNILFMSITIKKRKRSFDEYEHDQFVSKEFQENKLKQQSVRLF</sequence>
<dbReference type="Pfam" id="PF09501">
    <property type="entry name" value="Bac_small_YrzI"/>
    <property type="match status" value="1"/>
</dbReference>
<gene>
    <name evidence="1" type="ORF">FZC84_04905</name>
</gene>
<proteinExistence type="predicted"/>
<dbReference type="Proteomes" id="UP000325182">
    <property type="component" value="Unassembled WGS sequence"/>
</dbReference>
<name>A0A5D4MHN6_9BACI</name>
<protein>
    <submittedName>
        <fullName evidence="1">YrzI family small protein</fullName>
    </submittedName>
</protein>
<comment type="caution">
    <text evidence="1">The sequence shown here is derived from an EMBL/GenBank/DDBJ whole genome shotgun (WGS) entry which is preliminary data.</text>
</comment>
<evidence type="ECO:0000313" key="1">
    <source>
        <dbReference type="EMBL" id="TYS00834.1"/>
    </source>
</evidence>
<dbReference type="EMBL" id="VTEG01000002">
    <property type="protein sequence ID" value="TYS00834.1"/>
    <property type="molecule type" value="Genomic_DNA"/>
</dbReference>
<dbReference type="RefSeq" id="WP_148953147.1">
    <property type="nucleotide sequence ID" value="NZ_VTEG01000002.1"/>
</dbReference>
<dbReference type="AlphaFoldDB" id="A0A5D4MHN6"/>